<evidence type="ECO:0000256" key="1">
    <source>
        <dbReference type="ARBA" id="ARBA00022679"/>
    </source>
</evidence>
<accession>A0A840RLH3</accession>
<evidence type="ECO:0000259" key="2">
    <source>
        <dbReference type="Pfam" id="PF00534"/>
    </source>
</evidence>
<feature type="domain" description="Glycosyltransferase subfamily 4-like N-terminal" evidence="3">
    <location>
        <begin position="18"/>
        <end position="175"/>
    </location>
</feature>
<reference evidence="4 5" key="1">
    <citation type="submission" date="2020-08" db="EMBL/GenBank/DDBJ databases">
        <title>Genomic Encyclopedia of Type Strains, Phase IV (KMG-IV): sequencing the most valuable type-strain genomes for metagenomic binning, comparative biology and taxonomic classification.</title>
        <authorList>
            <person name="Goeker M."/>
        </authorList>
    </citation>
    <scope>NUCLEOTIDE SEQUENCE [LARGE SCALE GENOMIC DNA]</scope>
    <source>
        <strain evidence="4 5">DSM 23240</strain>
    </source>
</reference>
<dbReference type="Pfam" id="PF13439">
    <property type="entry name" value="Glyco_transf_4"/>
    <property type="match status" value="1"/>
</dbReference>
<dbReference type="EMBL" id="JACHHQ010000002">
    <property type="protein sequence ID" value="MBB5199127.1"/>
    <property type="molecule type" value="Genomic_DNA"/>
</dbReference>
<evidence type="ECO:0000259" key="3">
    <source>
        <dbReference type="Pfam" id="PF13439"/>
    </source>
</evidence>
<dbReference type="PANTHER" id="PTHR46401">
    <property type="entry name" value="GLYCOSYLTRANSFERASE WBBK-RELATED"/>
    <property type="match status" value="1"/>
</dbReference>
<dbReference type="GO" id="GO:0016757">
    <property type="term" value="F:glycosyltransferase activity"/>
    <property type="evidence" value="ECO:0007669"/>
    <property type="project" value="InterPro"/>
</dbReference>
<evidence type="ECO:0000313" key="5">
    <source>
        <dbReference type="Proteomes" id="UP000571084"/>
    </source>
</evidence>
<dbReference type="Pfam" id="PF00534">
    <property type="entry name" value="Glycos_transf_1"/>
    <property type="match status" value="1"/>
</dbReference>
<dbReference type="InterPro" id="IPR028098">
    <property type="entry name" value="Glyco_trans_4-like_N"/>
</dbReference>
<proteinExistence type="predicted"/>
<dbReference type="PANTHER" id="PTHR46401:SF2">
    <property type="entry name" value="GLYCOSYLTRANSFERASE WBBK-RELATED"/>
    <property type="match status" value="1"/>
</dbReference>
<sequence length="371" mass="42125">MRLKIGIDFHVLDGKFQGSRTHVLELFSRLIAQSPDIDFYLFLDKPELLLTLSSTFSASNVHRIRMPQANPLKRLYWQLPRLARKYELDILHTQYILPWPLSCLGIVTIHDVLFETHPEYFEWIFVLRSRVLMRVAAKYAAHVFAVSEFSRSEIKRLYGIPESRISVALNGADFTRFIPGKEGEHLLKKRGLVSGGYILSVGRLEPRKNHRLLVEAYAMLDKEALPLVLIGQPDFQFDDVFTTITRLNLWGRVHVFEDVSDIELPVLYRHACLFVYPAFAEGFGMPPLEAMASGVPVIVSNTTAIPEVVGDAGVLISPYEVAPLAAAMKQLLADPLERIRLSCVGHERALSFNWDAPARQVRERYLAAMGR</sequence>
<dbReference type="SUPFAM" id="SSF53756">
    <property type="entry name" value="UDP-Glycosyltransferase/glycogen phosphorylase"/>
    <property type="match status" value="1"/>
</dbReference>
<comment type="caution">
    <text evidence="4">The sequence shown here is derived from an EMBL/GenBank/DDBJ whole genome shotgun (WGS) entry which is preliminary data.</text>
</comment>
<dbReference type="AlphaFoldDB" id="A0A840RLH3"/>
<dbReference type="InterPro" id="IPR001296">
    <property type="entry name" value="Glyco_trans_1"/>
</dbReference>
<keyword evidence="1 4" id="KW-0808">Transferase</keyword>
<evidence type="ECO:0000313" key="4">
    <source>
        <dbReference type="EMBL" id="MBB5199127.1"/>
    </source>
</evidence>
<dbReference type="Proteomes" id="UP000571084">
    <property type="component" value="Unassembled WGS sequence"/>
</dbReference>
<protein>
    <submittedName>
        <fullName evidence="4">Glycosyltransferase involved in cell wall biosynthesis</fullName>
    </submittedName>
</protein>
<dbReference type="Gene3D" id="3.40.50.2000">
    <property type="entry name" value="Glycogen Phosphorylase B"/>
    <property type="match status" value="2"/>
</dbReference>
<name>A0A840RLH3_9BURK</name>
<feature type="domain" description="Glycosyl transferase family 1" evidence="2">
    <location>
        <begin position="197"/>
        <end position="339"/>
    </location>
</feature>
<organism evidence="4 5">
    <name type="scientific">Glaciimonas immobilis</name>
    <dbReference type="NCBI Taxonomy" id="728004"/>
    <lineage>
        <taxon>Bacteria</taxon>
        <taxon>Pseudomonadati</taxon>
        <taxon>Pseudomonadota</taxon>
        <taxon>Betaproteobacteria</taxon>
        <taxon>Burkholderiales</taxon>
        <taxon>Oxalobacteraceae</taxon>
        <taxon>Glaciimonas</taxon>
    </lineage>
</organism>
<dbReference type="RefSeq" id="WP_168055490.1">
    <property type="nucleotide sequence ID" value="NZ_JAAOZT010000006.1"/>
</dbReference>
<gene>
    <name evidence="4" type="ORF">HNR39_000954</name>
</gene>
<dbReference type="CDD" id="cd03809">
    <property type="entry name" value="GT4_MtfB-like"/>
    <property type="match status" value="1"/>
</dbReference>
<keyword evidence="5" id="KW-1185">Reference proteome</keyword>